<dbReference type="AlphaFoldDB" id="A0A9Q0Y7Z3"/>
<accession>A0A9Q0Y7Z3</accession>
<keyword evidence="2" id="KW-1185">Reference proteome</keyword>
<proteinExistence type="predicted"/>
<dbReference type="EMBL" id="JAPFRF010000001">
    <property type="protein sequence ID" value="KAJ7345920.1"/>
    <property type="molecule type" value="Genomic_DNA"/>
</dbReference>
<gene>
    <name evidence="1" type="ORF">JRQ81_001870</name>
</gene>
<reference evidence="1" key="1">
    <citation type="journal article" date="2023" name="DNA Res.">
        <title>Chromosome-level genome assembly of Phrynocephalus forsythii using third-generation DNA sequencing and Hi-C analysis.</title>
        <authorList>
            <person name="Qi Y."/>
            <person name="Zhao W."/>
            <person name="Zhao Y."/>
            <person name="Niu C."/>
            <person name="Cao S."/>
            <person name="Zhang Y."/>
        </authorList>
    </citation>
    <scope>NUCLEOTIDE SEQUENCE</scope>
    <source>
        <tissue evidence="1">Muscle</tissue>
    </source>
</reference>
<sequence length="93" mass="10501">MGVDAVIATHEDTGIMHSGVNLKSSIYLGLHVCKDVEWKTDYLMRICQALSEQSSYLLRTLHSSSLACEPLKQYSVTKRLGVRWDKKGENDDE</sequence>
<name>A0A9Q0Y7Z3_9SAUR</name>
<comment type="caution">
    <text evidence="1">The sequence shown here is derived from an EMBL/GenBank/DDBJ whole genome shotgun (WGS) entry which is preliminary data.</text>
</comment>
<organism evidence="1 2">
    <name type="scientific">Phrynocephalus forsythii</name>
    <dbReference type="NCBI Taxonomy" id="171643"/>
    <lineage>
        <taxon>Eukaryota</taxon>
        <taxon>Metazoa</taxon>
        <taxon>Chordata</taxon>
        <taxon>Craniata</taxon>
        <taxon>Vertebrata</taxon>
        <taxon>Euteleostomi</taxon>
        <taxon>Lepidosauria</taxon>
        <taxon>Squamata</taxon>
        <taxon>Bifurcata</taxon>
        <taxon>Unidentata</taxon>
        <taxon>Episquamata</taxon>
        <taxon>Toxicofera</taxon>
        <taxon>Iguania</taxon>
        <taxon>Acrodonta</taxon>
        <taxon>Agamidae</taxon>
        <taxon>Agaminae</taxon>
        <taxon>Phrynocephalus</taxon>
    </lineage>
</organism>
<evidence type="ECO:0000313" key="2">
    <source>
        <dbReference type="Proteomes" id="UP001142489"/>
    </source>
</evidence>
<protein>
    <submittedName>
        <fullName evidence="1">Uncharacterized protein</fullName>
    </submittedName>
</protein>
<dbReference type="Proteomes" id="UP001142489">
    <property type="component" value="Unassembled WGS sequence"/>
</dbReference>
<evidence type="ECO:0000313" key="1">
    <source>
        <dbReference type="EMBL" id="KAJ7345920.1"/>
    </source>
</evidence>